<dbReference type="Proteomes" id="UP001596380">
    <property type="component" value="Unassembled WGS sequence"/>
</dbReference>
<sequence>MTTWRKSSHSGTQHSDCVEVTALAPAVWRKSWHSGDDGGNCVELASSSGKVGVRDSKDAAGGVLVFARSDFRVFVEVVKRR</sequence>
<evidence type="ECO:0000313" key="2">
    <source>
        <dbReference type="EMBL" id="MFC6883774.1"/>
    </source>
</evidence>
<evidence type="ECO:0000313" key="3">
    <source>
        <dbReference type="Proteomes" id="UP001596380"/>
    </source>
</evidence>
<accession>A0ABW2CPP4</accession>
<keyword evidence="3" id="KW-1185">Reference proteome</keyword>
<dbReference type="RefSeq" id="WP_309240336.1">
    <property type="nucleotide sequence ID" value="NZ_JBHSXE010000001.1"/>
</dbReference>
<feature type="domain" description="DUF397" evidence="1">
    <location>
        <begin position="26"/>
        <end position="79"/>
    </location>
</feature>
<dbReference type="EMBL" id="JBHSXS010000021">
    <property type="protein sequence ID" value="MFC6883774.1"/>
    <property type="molecule type" value="Genomic_DNA"/>
</dbReference>
<dbReference type="InterPro" id="IPR007278">
    <property type="entry name" value="DUF397"/>
</dbReference>
<feature type="domain" description="DUF397" evidence="1">
    <location>
        <begin position="3"/>
        <end position="24"/>
    </location>
</feature>
<evidence type="ECO:0000259" key="1">
    <source>
        <dbReference type="Pfam" id="PF04149"/>
    </source>
</evidence>
<reference evidence="3" key="1">
    <citation type="journal article" date="2019" name="Int. J. Syst. Evol. Microbiol.">
        <title>The Global Catalogue of Microorganisms (GCM) 10K type strain sequencing project: providing services to taxonomists for standard genome sequencing and annotation.</title>
        <authorList>
            <consortium name="The Broad Institute Genomics Platform"/>
            <consortium name="The Broad Institute Genome Sequencing Center for Infectious Disease"/>
            <person name="Wu L."/>
            <person name="Ma J."/>
        </authorList>
    </citation>
    <scope>NUCLEOTIDE SEQUENCE [LARGE SCALE GENOMIC DNA]</scope>
    <source>
        <strain evidence="3">JCM 3369</strain>
    </source>
</reference>
<name>A0ABW2CPP4_9ACTN</name>
<protein>
    <submittedName>
        <fullName evidence="2">DUF397 domain-containing protein</fullName>
    </submittedName>
</protein>
<gene>
    <name evidence="2" type="ORF">ACFQKB_28725</name>
</gene>
<organism evidence="2 3">
    <name type="scientific">Actinomadura yumaensis</name>
    <dbReference type="NCBI Taxonomy" id="111807"/>
    <lineage>
        <taxon>Bacteria</taxon>
        <taxon>Bacillati</taxon>
        <taxon>Actinomycetota</taxon>
        <taxon>Actinomycetes</taxon>
        <taxon>Streptosporangiales</taxon>
        <taxon>Thermomonosporaceae</taxon>
        <taxon>Actinomadura</taxon>
    </lineage>
</organism>
<proteinExistence type="predicted"/>
<dbReference type="Pfam" id="PF04149">
    <property type="entry name" value="DUF397"/>
    <property type="match status" value="2"/>
</dbReference>
<comment type="caution">
    <text evidence="2">The sequence shown here is derived from an EMBL/GenBank/DDBJ whole genome shotgun (WGS) entry which is preliminary data.</text>
</comment>